<protein>
    <submittedName>
        <fullName evidence="1">Uncharacterized protein</fullName>
    </submittedName>
</protein>
<reference evidence="1 2" key="1">
    <citation type="submission" date="2024-01" db="EMBL/GenBank/DDBJ databases">
        <title>The genomes of 5 underutilized Papilionoideae crops provide insights into root nodulation and disease resistanc.</title>
        <authorList>
            <person name="Jiang F."/>
        </authorList>
    </citation>
    <scope>NUCLEOTIDE SEQUENCE [LARGE SCALE GENOMIC DNA]</scope>
    <source>
        <strain evidence="1">LVBAO_FW01</strain>
        <tissue evidence="1">Leaves</tissue>
    </source>
</reference>
<proteinExistence type="predicted"/>
<organism evidence="1 2">
    <name type="scientific">Canavalia gladiata</name>
    <name type="common">Sword bean</name>
    <name type="synonym">Dolichos gladiatus</name>
    <dbReference type="NCBI Taxonomy" id="3824"/>
    <lineage>
        <taxon>Eukaryota</taxon>
        <taxon>Viridiplantae</taxon>
        <taxon>Streptophyta</taxon>
        <taxon>Embryophyta</taxon>
        <taxon>Tracheophyta</taxon>
        <taxon>Spermatophyta</taxon>
        <taxon>Magnoliopsida</taxon>
        <taxon>eudicotyledons</taxon>
        <taxon>Gunneridae</taxon>
        <taxon>Pentapetalae</taxon>
        <taxon>rosids</taxon>
        <taxon>fabids</taxon>
        <taxon>Fabales</taxon>
        <taxon>Fabaceae</taxon>
        <taxon>Papilionoideae</taxon>
        <taxon>50 kb inversion clade</taxon>
        <taxon>NPAAA clade</taxon>
        <taxon>indigoferoid/millettioid clade</taxon>
        <taxon>Phaseoleae</taxon>
        <taxon>Canavalia</taxon>
    </lineage>
</organism>
<keyword evidence="2" id="KW-1185">Reference proteome</keyword>
<dbReference type="EMBL" id="JAYMYQ010000007">
    <property type="protein sequence ID" value="KAK7321544.1"/>
    <property type="molecule type" value="Genomic_DNA"/>
</dbReference>
<evidence type="ECO:0000313" key="2">
    <source>
        <dbReference type="Proteomes" id="UP001367508"/>
    </source>
</evidence>
<gene>
    <name evidence="1" type="ORF">VNO77_32299</name>
</gene>
<accession>A0AAN9Q509</accession>
<dbReference type="Proteomes" id="UP001367508">
    <property type="component" value="Unassembled WGS sequence"/>
</dbReference>
<dbReference type="AlphaFoldDB" id="A0AAN9Q509"/>
<comment type="caution">
    <text evidence="1">The sequence shown here is derived from an EMBL/GenBank/DDBJ whole genome shotgun (WGS) entry which is preliminary data.</text>
</comment>
<evidence type="ECO:0000313" key="1">
    <source>
        <dbReference type="EMBL" id="KAK7321544.1"/>
    </source>
</evidence>
<name>A0AAN9Q509_CANGL</name>
<sequence length="86" mass="10278">MFMRLSSVHLSLLNKPLELRLEMILDIRVAQQGLQHRRFSRHLVPLTHSCRKDIVIQEIDHPTKEVQDILRRKTRRISRSRCDGRV</sequence>